<dbReference type="EMBL" id="MKKU01000115">
    <property type="protein sequence ID" value="RNF23631.1"/>
    <property type="molecule type" value="Genomic_DNA"/>
</dbReference>
<keyword evidence="3" id="KW-1185">Reference proteome</keyword>
<evidence type="ECO:0000313" key="2">
    <source>
        <dbReference type="EMBL" id="RNF23631.1"/>
    </source>
</evidence>
<sequence length="409" mass="41842">MSTTSRPHHTANAGLLHGAVAAEVAAPLDGNHNFQGTAADAHDVLLCAPTEEDNNACGGRPAADGGDGASFGDFFFHSLPPAGGDDAAQPAVFEGFCFDDICGDGAWPTGGTAMDEAPGEAVEDGNQPRAPPPFDFLLSEDATSTRVAAAVGRGTGEEAVLDMESAAMLHPNCGVADLTSAPVAVSAELPQQSAAEATKKLPGETAVHFPSTTTDTIEAACMAPVALGSLSTRQSNGGNDTSAEGATATTEVVNSAHSLPFGSLRQSLKLNDISVSSAAESAITAVGVAPRVPRESVDELLRRANRILSDGDSADAAQSSAEGGSARQSNQSDTLFSAQVSHWLRRCVEVQEASLAAVADLQLRTTNTMRLFSAHSGLSSALGPQYGKTPVVLTLPLVLPLMESLLEEV</sequence>
<feature type="region of interest" description="Disordered" evidence="1">
    <location>
        <begin position="311"/>
        <end position="331"/>
    </location>
</feature>
<dbReference type="Proteomes" id="UP000284403">
    <property type="component" value="Unassembled WGS sequence"/>
</dbReference>
<dbReference type="AlphaFoldDB" id="A0A422Q0V3"/>
<name>A0A422Q0V3_9TRYP</name>
<dbReference type="OrthoDB" id="249867at2759"/>
<protein>
    <submittedName>
        <fullName evidence="2">Uncharacterized protein</fullName>
    </submittedName>
</protein>
<evidence type="ECO:0000256" key="1">
    <source>
        <dbReference type="SAM" id="MobiDB-lite"/>
    </source>
</evidence>
<feature type="compositionally biased region" description="Low complexity" evidence="1">
    <location>
        <begin position="311"/>
        <end position="326"/>
    </location>
</feature>
<organism evidence="2 3">
    <name type="scientific">Trypanosoma conorhini</name>
    <dbReference type="NCBI Taxonomy" id="83891"/>
    <lineage>
        <taxon>Eukaryota</taxon>
        <taxon>Discoba</taxon>
        <taxon>Euglenozoa</taxon>
        <taxon>Kinetoplastea</taxon>
        <taxon>Metakinetoplastina</taxon>
        <taxon>Trypanosomatida</taxon>
        <taxon>Trypanosomatidae</taxon>
        <taxon>Trypanosoma</taxon>
    </lineage>
</organism>
<reference evidence="2 3" key="1">
    <citation type="journal article" date="2018" name="BMC Genomics">
        <title>Genomic comparison of Trypanosoma conorhini and Trypanosoma rangeli to Trypanosoma cruzi strains of high and low virulence.</title>
        <authorList>
            <person name="Bradwell K.R."/>
            <person name="Koparde V.N."/>
            <person name="Matveyev A.V."/>
            <person name="Serrano M.G."/>
            <person name="Alves J.M."/>
            <person name="Parikh H."/>
            <person name="Huang B."/>
            <person name="Lee V."/>
            <person name="Espinosa-Alvarez O."/>
            <person name="Ortiz P.A."/>
            <person name="Costa-Martins A.G."/>
            <person name="Teixeira M.M."/>
            <person name="Buck G.A."/>
        </authorList>
    </citation>
    <scope>NUCLEOTIDE SEQUENCE [LARGE SCALE GENOMIC DNA]</scope>
    <source>
        <strain evidence="2 3">025E</strain>
    </source>
</reference>
<dbReference type="GeneID" id="40316464"/>
<dbReference type="RefSeq" id="XP_029230203.1">
    <property type="nucleotide sequence ID" value="XM_029369776.1"/>
</dbReference>
<proteinExistence type="predicted"/>
<evidence type="ECO:0000313" key="3">
    <source>
        <dbReference type="Proteomes" id="UP000284403"/>
    </source>
</evidence>
<accession>A0A422Q0V3</accession>
<comment type="caution">
    <text evidence="2">The sequence shown here is derived from an EMBL/GenBank/DDBJ whole genome shotgun (WGS) entry which is preliminary data.</text>
</comment>
<gene>
    <name evidence="2" type="ORF">Tco025E_02853</name>
</gene>